<organism evidence="1 2">
    <name type="scientific">Gordonia phage GTE8</name>
    <dbReference type="NCBI Taxonomy" id="1647475"/>
    <lineage>
        <taxon>Viruses</taxon>
        <taxon>Duplodnaviria</taxon>
        <taxon>Heunggongvirae</taxon>
        <taxon>Uroviricota</taxon>
        <taxon>Caudoviricetes</taxon>
        <taxon>Zierdtviridae</taxon>
        <taxon>Emilbogenvirinae</taxon>
        <taxon>Foxborovirus</taxon>
        <taxon>Foxborovirus GTE8</taxon>
    </lineage>
</organism>
<accession>A0A0K0N6H1</accession>
<dbReference type="GeneID" id="26516030"/>
<evidence type="ECO:0000313" key="2">
    <source>
        <dbReference type="Proteomes" id="UP000204476"/>
    </source>
</evidence>
<keyword evidence="2" id="KW-1185">Reference proteome</keyword>
<gene>
    <name evidence="1" type="ORF">GTE8_72</name>
</gene>
<name>A0A0K0N6H1_9CAUD</name>
<dbReference type="RefSeq" id="YP_009187134.1">
    <property type="nucleotide sequence ID" value="NC_028653.1"/>
</dbReference>
<evidence type="ECO:0000313" key="1">
    <source>
        <dbReference type="EMBL" id="AKJ72415.1"/>
    </source>
</evidence>
<dbReference type="Proteomes" id="UP000204476">
    <property type="component" value="Genome"/>
</dbReference>
<dbReference type="KEGG" id="vg:26516030"/>
<reference evidence="1 2" key="1">
    <citation type="journal article" date="2015" name="PLoS ONE">
        <title>Lysis to Kill: Evaluation of the Lytic Abilities, and Genomics of Nine Bacteriophages Infective for Gordonia spp. and Their Potential Use in Activated Sludge Foam Biocontrol.</title>
        <authorList>
            <person name="Dyson Z.A."/>
            <person name="Tucci J."/>
            <person name="Seviour R.J."/>
            <person name="Petrovski S."/>
        </authorList>
    </citation>
    <scope>NUCLEOTIDE SEQUENCE [LARGE SCALE GENOMIC DNA]</scope>
</reference>
<sequence length="252" mass="28101">MGTYPTIREQRVIDHVNATRLGSVSDDGLLQLTDIGYDDDNGAVSVTVRELIGHNGWTCSKRSLDKRMRRFAARCSGYGERARVSVERRWIAYGCDNVTYTVTRPTTTTPGERSRARVDAMFLDAGWRSAASDKPGHPDVYARDTRNGGPRAMVQIYRDPARGRVTGATLFDDDGRAYPFPSHGTLRAVSAYLLGYRWEVTTYNGAVPTFGTRYGPSGTIVFPTERAAREHFKRVNREHAATVRRVPPAQRG</sequence>
<protein>
    <submittedName>
        <fullName evidence="1">Uncharacterized protein</fullName>
    </submittedName>
</protein>
<proteinExistence type="predicted"/>
<dbReference type="EMBL" id="KR053201">
    <property type="protein sequence ID" value="AKJ72415.1"/>
    <property type="molecule type" value="Genomic_DNA"/>
</dbReference>